<name>A0ABQ8UC66_9EUKA</name>
<feature type="coiled-coil region" evidence="1">
    <location>
        <begin position="190"/>
        <end position="217"/>
    </location>
</feature>
<keyword evidence="3" id="KW-1185">Reference proteome</keyword>
<protein>
    <submittedName>
        <fullName evidence="2">Uncharacterized protein</fullName>
    </submittedName>
</protein>
<evidence type="ECO:0000313" key="3">
    <source>
        <dbReference type="Proteomes" id="UP001141327"/>
    </source>
</evidence>
<reference evidence="2" key="1">
    <citation type="journal article" date="2022" name="bioRxiv">
        <title>Genomics of Preaxostyla Flagellates Illuminates Evolutionary Transitions and the Path Towards Mitochondrial Loss.</title>
        <authorList>
            <person name="Novak L.V.F."/>
            <person name="Treitli S.C."/>
            <person name="Pyrih J."/>
            <person name="Halakuc P."/>
            <person name="Pipaliya S.V."/>
            <person name="Vacek V."/>
            <person name="Brzon O."/>
            <person name="Soukal P."/>
            <person name="Eme L."/>
            <person name="Dacks J.B."/>
            <person name="Karnkowska A."/>
            <person name="Elias M."/>
            <person name="Hampl V."/>
        </authorList>
    </citation>
    <scope>NUCLEOTIDE SEQUENCE</scope>
    <source>
        <strain evidence="2">RCP-MX</strain>
    </source>
</reference>
<evidence type="ECO:0000313" key="2">
    <source>
        <dbReference type="EMBL" id="KAJ4456879.1"/>
    </source>
</evidence>
<dbReference type="EMBL" id="JAPMOS010000059">
    <property type="protein sequence ID" value="KAJ4456879.1"/>
    <property type="molecule type" value="Genomic_DNA"/>
</dbReference>
<dbReference type="Proteomes" id="UP001141327">
    <property type="component" value="Unassembled WGS sequence"/>
</dbReference>
<evidence type="ECO:0000256" key="1">
    <source>
        <dbReference type="SAM" id="Coils"/>
    </source>
</evidence>
<comment type="caution">
    <text evidence="2">The sequence shown here is derived from an EMBL/GenBank/DDBJ whole genome shotgun (WGS) entry which is preliminary data.</text>
</comment>
<keyword evidence="1" id="KW-0175">Coiled coil</keyword>
<organism evidence="2 3">
    <name type="scientific">Paratrimastix pyriformis</name>
    <dbReference type="NCBI Taxonomy" id="342808"/>
    <lineage>
        <taxon>Eukaryota</taxon>
        <taxon>Metamonada</taxon>
        <taxon>Preaxostyla</taxon>
        <taxon>Paratrimastigidae</taxon>
        <taxon>Paratrimastix</taxon>
    </lineage>
</organism>
<feature type="coiled-coil region" evidence="1">
    <location>
        <begin position="318"/>
        <end position="356"/>
    </location>
</feature>
<sequence length="542" mass="59508">MGSLIFVVVDGRKIYPVPSASNLSHGDVPSRPAPAPGNPGCHLLAPNVIVRDSPPPPGSTNPCLRYRDRYYMPIQSDSLYGFFERDQVIHAVGVGTGGSEIVHLVYDPAARDWELPTGTVKPNLRKYLVCSTNRLYAIVNSELHVANLADLVPPAPQGYPPPLAQASTTAITPPINPTRPATAQDAMELEGEQNQDVEAVRRELAELQQKYDELLRDKNFFQQFYDHEQALRTGSPHHPPQVTDSTYCKTLEGRVESLQRELAHAQTLANEVPSLRAQLAQTQAARATEVASLQPQMERQRQELAQALAKQRSDALEFTSLREQMARQEQELQREIDALRKDAEGLIHENAHMRAQLTTASTVAGDGAMIPRGRTVAVVFNVASQQSACMPILQEILGPLSVGMRPYENPQDVPEGSLVLYLGILSTPRIETACNQARLAQARQKAGHLVMVLLRVGNVAGAFGTWLEDSPQYPSGVLLGTTREVKGLVQVLVTTQNTLLECPQNQANTDRLRGMFAAVMPPPPPPPPPPKRNFLSKFLSIF</sequence>
<gene>
    <name evidence="2" type="ORF">PAPYR_7806</name>
</gene>
<proteinExistence type="predicted"/>
<accession>A0ABQ8UC66</accession>